<reference evidence="1" key="1">
    <citation type="submission" date="2021-08" db="EMBL/GenBank/DDBJ databases">
        <title>The first chromosome-level gecko genome reveals the dynamic sex chromosomes of Neotropical dwarf geckos (Sphaerodactylidae: Sphaerodactylus).</title>
        <authorList>
            <person name="Pinto B.J."/>
            <person name="Keating S.E."/>
            <person name="Gamble T."/>
        </authorList>
    </citation>
    <scope>NUCLEOTIDE SEQUENCE</scope>
    <source>
        <strain evidence="1">TG3544</strain>
    </source>
</reference>
<dbReference type="EMBL" id="CM037614">
    <property type="protein sequence ID" value="KAH8017201.1"/>
    <property type="molecule type" value="Genomic_DNA"/>
</dbReference>
<dbReference type="Proteomes" id="UP000827872">
    <property type="component" value="Linkage Group LG01"/>
</dbReference>
<comment type="caution">
    <text evidence="1">The sequence shown here is derived from an EMBL/GenBank/DDBJ whole genome shotgun (WGS) entry which is preliminary data.</text>
</comment>
<protein>
    <submittedName>
        <fullName evidence="1">DBH-like monooxygenase protein 1</fullName>
    </submittedName>
</protein>
<sequence>MSSWPPLLLLGSWALLSAAVGRHYPHSAVLDGASRYRLSWAPQGGAIAFRLEVRTQGYVGFGFSPTGAMTSADIVVGGLDRGKPYLQSSKSTMMLIELMQNHLLKVFWK</sequence>
<name>A0ACB8GC84_9SAUR</name>
<evidence type="ECO:0000313" key="2">
    <source>
        <dbReference type="Proteomes" id="UP000827872"/>
    </source>
</evidence>
<proteinExistence type="predicted"/>
<evidence type="ECO:0000313" key="1">
    <source>
        <dbReference type="EMBL" id="KAH8017201.1"/>
    </source>
</evidence>
<accession>A0ACB8GC84</accession>
<organism evidence="1 2">
    <name type="scientific">Sphaerodactylus townsendi</name>
    <dbReference type="NCBI Taxonomy" id="933632"/>
    <lineage>
        <taxon>Eukaryota</taxon>
        <taxon>Metazoa</taxon>
        <taxon>Chordata</taxon>
        <taxon>Craniata</taxon>
        <taxon>Vertebrata</taxon>
        <taxon>Euteleostomi</taxon>
        <taxon>Lepidosauria</taxon>
        <taxon>Squamata</taxon>
        <taxon>Bifurcata</taxon>
        <taxon>Gekkota</taxon>
        <taxon>Sphaerodactylidae</taxon>
        <taxon>Sphaerodactylus</taxon>
    </lineage>
</organism>
<gene>
    <name evidence="1" type="primary">MOXD1_1</name>
    <name evidence="1" type="ORF">K3G42_027083</name>
</gene>
<keyword evidence="2" id="KW-1185">Reference proteome</keyword>